<dbReference type="RefSeq" id="WP_346821372.1">
    <property type="nucleotide sequence ID" value="NZ_JBDKWZ010000006.1"/>
</dbReference>
<feature type="transmembrane region" description="Helical" evidence="1">
    <location>
        <begin position="21"/>
        <end position="39"/>
    </location>
</feature>
<dbReference type="InterPro" id="IPR013216">
    <property type="entry name" value="Methyltransf_11"/>
</dbReference>
<dbReference type="SUPFAM" id="SSF53335">
    <property type="entry name" value="S-adenosyl-L-methionine-dependent methyltransferases"/>
    <property type="match status" value="1"/>
</dbReference>
<reference evidence="3 4" key="1">
    <citation type="submission" date="2024-04" db="EMBL/GenBank/DDBJ databases">
        <title>Novel genus in family Flammeovirgaceae.</title>
        <authorList>
            <person name="Nguyen T.H."/>
            <person name="Vuong T.Q."/>
            <person name="Le H."/>
            <person name="Kim S.-G."/>
        </authorList>
    </citation>
    <scope>NUCLEOTIDE SEQUENCE [LARGE SCALE GENOMIC DNA]</scope>
    <source>
        <strain evidence="3 4">JCM 23209</strain>
    </source>
</reference>
<feature type="domain" description="Methyltransferase type 11" evidence="2">
    <location>
        <begin position="129"/>
        <end position="195"/>
    </location>
</feature>
<evidence type="ECO:0000256" key="1">
    <source>
        <dbReference type="SAM" id="Phobius"/>
    </source>
</evidence>
<dbReference type="Gene3D" id="3.40.50.150">
    <property type="entry name" value="Vaccinia Virus protein VP39"/>
    <property type="match status" value="1"/>
</dbReference>
<keyword evidence="4" id="KW-1185">Reference proteome</keyword>
<keyword evidence="1" id="KW-0812">Transmembrane</keyword>
<dbReference type="EMBL" id="JBDKWZ010000006">
    <property type="protein sequence ID" value="MEN7548593.1"/>
    <property type="molecule type" value="Genomic_DNA"/>
</dbReference>
<keyword evidence="3" id="KW-0808">Transferase</keyword>
<evidence type="ECO:0000313" key="3">
    <source>
        <dbReference type="EMBL" id="MEN7548593.1"/>
    </source>
</evidence>
<evidence type="ECO:0000313" key="4">
    <source>
        <dbReference type="Proteomes" id="UP001403385"/>
    </source>
</evidence>
<dbReference type="AlphaFoldDB" id="A0AAW9S853"/>
<organism evidence="3 4">
    <name type="scientific">Rapidithrix thailandica</name>
    <dbReference type="NCBI Taxonomy" id="413964"/>
    <lineage>
        <taxon>Bacteria</taxon>
        <taxon>Pseudomonadati</taxon>
        <taxon>Bacteroidota</taxon>
        <taxon>Cytophagia</taxon>
        <taxon>Cytophagales</taxon>
        <taxon>Flammeovirgaceae</taxon>
        <taxon>Rapidithrix</taxon>
    </lineage>
</organism>
<dbReference type="GO" id="GO:0032259">
    <property type="term" value="P:methylation"/>
    <property type="evidence" value="ECO:0007669"/>
    <property type="project" value="UniProtKB-KW"/>
</dbReference>
<name>A0AAW9S853_9BACT</name>
<evidence type="ECO:0000259" key="2">
    <source>
        <dbReference type="Pfam" id="PF08241"/>
    </source>
</evidence>
<proteinExistence type="predicted"/>
<dbReference type="GO" id="GO:0008757">
    <property type="term" value="F:S-adenosylmethionine-dependent methyltransferase activity"/>
    <property type="evidence" value="ECO:0007669"/>
    <property type="project" value="InterPro"/>
</dbReference>
<accession>A0AAW9S853</accession>
<sequence length="253" mass="29254">MAGIRKPFQGIWNIIRFNWHFYALAFGIAIVALSGSQYLPVSFRIYPSVISILILVTSLISLLVSMYVYDFSSLYKMTWLNYVKKVKKARILNIHAGFDETSQLLNSHYPDAGLTVFDFYDPAKHTEVSIKRARKVYPPYPNTRKTSTTQLPLDSHTTDIVFILLSAHEIREESERQQFFHELRRVLKPSGQIVIVEHLRNLPNFIAYTIGFFHFIPQSSWLLSFQKANLHIVTKKNITPFITLFILENGNPS</sequence>
<gene>
    <name evidence="3" type="ORF">AAG747_11770</name>
</gene>
<dbReference type="Proteomes" id="UP001403385">
    <property type="component" value="Unassembled WGS sequence"/>
</dbReference>
<comment type="caution">
    <text evidence="3">The sequence shown here is derived from an EMBL/GenBank/DDBJ whole genome shotgun (WGS) entry which is preliminary data.</text>
</comment>
<feature type="transmembrane region" description="Helical" evidence="1">
    <location>
        <begin position="45"/>
        <end position="69"/>
    </location>
</feature>
<keyword evidence="3" id="KW-0489">Methyltransferase</keyword>
<dbReference type="Pfam" id="PF08241">
    <property type="entry name" value="Methyltransf_11"/>
    <property type="match status" value="1"/>
</dbReference>
<protein>
    <submittedName>
        <fullName evidence="3">Methyltransferase domain-containing protein</fullName>
    </submittedName>
</protein>
<keyword evidence="1" id="KW-0472">Membrane</keyword>
<keyword evidence="1" id="KW-1133">Transmembrane helix</keyword>
<dbReference type="InterPro" id="IPR029063">
    <property type="entry name" value="SAM-dependent_MTases_sf"/>
</dbReference>